<dbReference type="Gene3D" id="3.10.20.30">
    <property type="match status" value="1"/>
</dbReference>
<dbReference type="PRINTS" id="PR00410">
    <property type="entry name" value="PHEHYDRXLASE"/>
</dbReference>
<dbReference type="EMBL" id="WMII01000001">
    <property type="protein sequence ID" value="MTH62852.1"/>
    <property type="molecule type" value="Genomic_DNA"/>
</dbReference>
<evidence type="ECO:0000256" key="3">
    <source>
        <dbReference type="ARBA" id="ARBA00022714"/>
    </source>
</evidence>
<evidence type="ECO:0000256" key="9">
    <source>
        <dbReference type="ARBA" id="ARBA00061434"/>
    </source>
</evidence>
<proteinExistence type="inferred from homology"/>
<keyword evidence="8" id="KW-0411">Iron-sulfur</keyword>
<dbReference type="PROSITE" id="PS51384">
    <property type="entry name" value="FAD_FR"/>
    <property type="match status" value="1"/>
</dbReference>
<dbReference type="GO" id="GO:0016491">
    <property type="term" value="F:oxidoreductase activity"/>
    <property type="evidence" value="ECO:0007669"/>
    <property type="project" value="UniProtKB-KW"/>
</dbReference>
<evidence type="ECO:0000256" key="7">
    <source>
        <dbReference type="ARBA" id="ARBA00023004"/>
    </source>
</evidence>
<feature type="domain" description="FAD-binding FR-type" evidence="11">
    <location>
        <begin position="15"/>
        <end position="118"/>
    </location>
</feature>
<dbReference type="CDD" id="cd06215">
    <property type="entry name" value="FNR_iron_sulfur_binding_1"/>
    <property type="match status" value="1"/>
</dbReference>
<dbReference type="InterPro" id="IPR001041">
    <property type="entry name" value="2Fe-2S_ferredoxin-type"/>
</dbReference>
<dbReference type="InterPro" id="IPR017938">
    <property type="entry name" value="Riboflavin_synthase-like_b-brl"/>
</dbReference>
<sequence length="343" mass="36946">MIAILPAARLPLWNDKDNRLRCIAVRVETDDVRTFVFAPETPACFHYLPGQFLTLELPIAGRTVLRTYTLSSSPSRPYSVSVTVKAQPGSIGTRWMFDCLRPGDLLSASGPRGDFTYAPHHRRRALFVSAGSGVTPSISAIRFLSDCAPGAQVDVITCTRTRGDRLFVDELAVLSRQMPDLRVAFLVEAEQGRLDLARLSALSPDFLTREIFCCGPGGFMRHVQDMLATAGFDMAHYHQESFQPDADPVPPPASDAGPVSVVFTASGVTVSASRDQTVLEIARAAGIDIETSCAAGLCGTCLTLKTAGNVEMRHKGGISQDEIDEGYILACCARPLGDLGIEA</sequence>
<evidence type="ECO:0000256" key="8">
    <source>
        <dbReference type="ARBA" id="ARBA00023014"/>
    </source>
</evidence>
<dbReference type="InterPro" id="IPR008333">
    <property type="entry name" value="Cbr1-like_FAD-bd_dom"/>
</dbReference>
<comment type="similarity">
    <text evidence="9">In the N-terminal section; belongs to the FAD-binding oxidoreductase type 6 family.</text>
</comment>
<organism evidence="12 13">
    <name type="scientific">Paracoccus shanxieyensis</name>
    <dbReference type="NCBI Taxonomy" id="2675752"/>
    <lineage>
        <taxon>Bacteria</taxon>
        <taxon>Pseudomonadati</taxon>
        <taxon>Pseudomonadota</taxon>
        <taxon>Alphaproteobacteria</taxon>
        <taxon>Rhodobacterales</taxon>
        <taxon>Paracoccaceae</taxon>
        <taxon>Paracoccus</taxon>
    </lineage>
</organism>
<dbReference type="PANTHER" id="PTHR47354:SF6">
    <property type="entry name" value="NADH OXIDOREDUCTASE HCR"/>
    <property type="match status" value="1"/>
</dbReference>
<keyword evidence="5" id="KW-0274">FAD</keyword>
<reference evidence="12 13" key="1">
    <citation type="submission" date="2019-11" db="EMBL/GenBank/DDBJ databases">
        <authorList>
            <person name="Dong K."/>
        </authorList>
    </citation>
    <scope>NUCLEOTIDE SEQUENCE [LARGE SCALE GENOMIC DNA]</scope>
    <source>
        <strain evidence="12 13">DK608</strain>
    </source>
</reference>
<dbReference type="GO" id="GO:0046872">
    <property type="term" value="F:metal ion binding"/>
    <property type="evidence" value="ECO:0007669"/>
    <property type="project" value="UniProtKB-KW"/>
</dbReference>
<evidence type="ECO:0000256" key="1">
    <source>
        <dbReference type="ARBA" id="ARBA00001974"/>
    </source>
</evidence>
<name>A0A6L6IU54_9RHOB</name>
<dbReference type="InterPro" id="IPR012675">
    <property type="entry name" value="Beta-grasp_dom_sf"/>
</dbReference>
<keyword evidence="13" id="KW-1185">Reference proteome</keyword>
<evidence type="ECO:0000259" key="11">
    <source>
        <dbReference type="PROSITE" id="PS51384"/>
    </source>
</evidence>
<dbReference type="AlphaFoldDB" id="A0A6L6IU54"/>
<comment type="caution">
    <text evidence="12">The sequence shown here is derived from an EMBL/GenBank/DDBJ whole genome shotgun (WGS) entry which is preliminary data.</text>
</comment>
<evidence type="ECO:0000313" key="12">
    <source>
        <dbReference type="EMBL" id="MTH62852.1"/>
    </source>
</evidence>
<dbReference type="InterPro" id="IPR017927">
    <property type="entry name" value="FAD-bd_FR_type"/>
</dbReference>
<keyword evidence="6" id="KW-0560">Oxidoreductase</keyword>
<dbReference type="InterPro" id="IPR036010">
    <property type="entry name" value="2Fe-2S_ferredoxin-like_sf"/>
</dbReference>
<dbReference type="Gene3D" id="3.40.50.80">
    <property type="entry name" value="Nucleotide-binding domain of ferredoxin-NADP reductase (FNR) module"/>
    <property type="match status" value="1"/>
</dbReference>
<dbReference type="Proteomes" id="UP000478740">
    <property type="component" value="Unassembled WGS sequence"/>
</dbReference>
<dbReference type="Pfam" id="PF00111">
    <property type="entry name" value="Fer2"/>
    <property type="match status" value="1"/>
</dbReference>
<dbReference type="CDD" id="cd00207">
    <property type="entry name" value="fer2"/>
    <property type="match status" value="1"/>
</dbReference>
<accession>A0A6L6IU54</accession>
<dbReference type="Gene3D" id="2.40.30.10">
    <property type="entry name" value="Translation factors"/>
    <property type="match status" value="1"/>
</dbReference>
<evidence type="ECO:0000256" key="5">
    <source>
        <dbReference type="ARBA" id="ARBA00022827"/>
    </source>
</evidence>
<keyword evidence="7" id="KW-0408">Iron</keyword>
<evidence type="ECO:0000259" key="10">
    <source>
        <dbReference type="PROSITE" id="PS51085"/>
    </source>
</evidence>
<protein>
    <submittedName>
        <fullName evidence="12">2Fe-2S iron-sulfur cluster binding domain-containing protein</fullName>
    </submittedName>
</protein>
<keyword evidence="3" id="KW-0001">2Fe-2S</keyword>
<dbReference type="PANTHER" id="PTHR47354">
    <property type="entry name" value="NADH OXIDOREDUCTASE HCR"/>
    <property type="match status" value="1"/>
</dbReference>
<keyword evidence="4" id="KW-0479">Metal-binding</keyword>
<keyword evidence="2" id="KW-0285">Flavoprotein</keyword>
<gene>
    <name evidence="12" type="ORF">GL284_01050</name>
</gene>
<dbReference type="RefSeq" id="WP_155042794.1">
    <property type="nucleotide sequence ID" value="NZ_WMIH01000001.1"/>
</dbReference>
<dbReference type="PROSITE" id="PS51085">
    <property type="entry name" value="2FE2S_FER_2"/>
    <property type="match status" value="1"/>
</dbReference>
<dbReference type="GO" id="GO:0051537">
    <property type="term" value="F:2 iron, 2 sulfur cluster binding"/>
    <property type="evidence" value="ECO:0007669"/>
    <property type="project" value="UniProtKB-KW"/>
</dbReference>
<dbReference type="InterPro" id="IPR039261">
    <property type="entry name" value="FNR_nucleotide-bd"/>
</dbReference>
<evidence type="ECO:0000256" key="2">
    <source>
        <dbReference type="ARBA" id="ARBA00022630"/>
    </source>
</evidence>
<dbReference type="Pfam" id="PF00970">
    <property type="entry name" value="FAD_binding_6"/>
    <property type="match status" value="1"/>
</dbReference>
<evidence type="ECO:0000256" key="4">
    <source>
        <dbReference type="ARBA" id="ARBA00022723"/>
    </source>
</evidence>
<dbReference type="PROSITE" id="PS00197">
    <property type="entry name" value="2FE2S_FER_1"/>
    <property type="match status" value="1"/>
</dbReference>
<dbReference type="InterPro" id="IPR006058">
    <property type="entry name" value="2Fe2S_fd_BS"/>
</dbReference>
<feature type="domain" description="2Fe-2S ferredoxin-type" evidence="10">
    <location>
        <begin position="259"/>
        <end position="343"/>
    </location>
</feature>
<dbReference type="SUPFAM" id="SSF54292">
    <property type="entry name" value="2Fe-2S ferredoxin-like"/>
    <property type="match status" value="1"/>
</dbReference>
<evidence type="ECO:0000313" key="13">
    <source>
        <dbReference type="Proteomes" id="UP000478740"/>
    </source>
</evidence>
<dbReference type="InterPro" id="IPR001433">
    <property type="entry name" value="OxRdtase_FAD/NAD-bd"/>
</dbReference>
<dbReference type="SUPFAM" id="SSF63380">
    <property type="entry name" value="Riboflavin synthase domain-like"/>
    <property type="match status" value="1"/>
</dbReference>
<dbReference type="InterPro" id="IPR050415">
    <property type="entry name" value="MRET"/>
</dbReference>
<comment type="cofactor">
    <cofactor evidence="1">
        <name>FAD</name>
        <dbReference type="ChEBI" id="CHEBI:57692"/>
    </cofactor>
</comment>
<dbReference type="Pfam" id="PF00175">
    <property type="entry name" value="NAD_binding_1"/>
    <property type="match status" value="1"/>
</dbReference>
<dbReference type="SUPFAM" id="SSF52343">
    <property type="entry name" value="Ferredoxin reductase-like, C-terminal NADP-linked domain"/>
    <property type="match status" value="1"/>
</dbReference>
<evidence type="ECO:0000256" key="6">
    <source>
        <dbReference type="ARBA" id="ARBA00023002"/>
    </source>
</evidence>